<evidence type="ECO:0000313" key="2">
    <source>
        <dbReference type="EMBL" id="MBW62488.1"/>
    </source>
</evidence>
<dbReference type="AlphaFoldDB" id="A0A2M4CC03"/>
<protein>
    <submittedName>
        <fullName evidence="2">Putative secreted protein</fullName>
    </submittedName>
</protein>
<dbReference type="PROSITE" id="PS51257">
    <property type="entry name" value="PROKAR_LIPOPROTEIN"/>
    <property type="match status" value="1"/>
</dbReference>
<reference evidence="2" key="1">
    <citation type="submission" date="2018-01" db="EMBL/GenBank/DDBJ databases">
        <title>An insight into the sialome of Amazonian anophelines.</title>
        <authorList>
            <person name="Ribeiro J.M."/>
            <person name="Scarpassa V."/>
            <person name="Calvo E."/>
        </authorList>
    </citation>
    <scope>NUCLEOTIDE SEQUENCE</scope>
    <source>
        <tissue evidence="2">Salivary glands</tissue>
    </source>
</reference>
<evidence type="ECO:0000256" key="1">
    <source>
        <dbReference type="SAM" id="SignalP"/>
    </source>
</evidence>
<organism evidence="2">
    <name type="scientific">Anopheles marajoara</name>
    <dbReference type="NCBI Taxonomy" id="58244"/>
    <lineage>
        <taxon>Eukaryota</taxon>
        <taxon>Metazoa</taxon>
        <taxon>Ecdysozoa</taxon>
        <taxon>Arthropoda</taxon>
        <taxon>Hexapoda</taxon>
        <taxon>Insecta</taxon>
        <taxon>Pterygota</taxon>
        <taxon>Neoptera</taxon>
        <taxon>Endopterygota</taxon>
        <taxon>Diptera</taxon>
        <taxon>Nematocera</taxon>
        <taxon>Culicoidea</taxon>
        <taxon>Culicidae</taxon>
        <taxon>Anophelinae</taxon>
        <taxon>Anopheles</taxon>
    </lineage>
</organism>
<sequence length="83" mass="9363">MIRLICWLLFSSSFSCLLRFSRKSGLSIRQSINSSGCSLTIVLPEGLHTPVFTGVLQLLDVMKSDLARYQTHTEQARLFSRSL</sequence>
<dbReference type="EMBL" id="GGFJ01013347">
    <property type="protein sequence ID" value="MBW62488.1"/>
    <property type="molecule type" value="Transcribed_RNA"/>
</dbReference>
<feature type="chain" id="PRO_5014656408" evidence="1">
    <location>
        <begin position="16"/>
        <end position="83"/>
    </location>
</feature>
<accession>A0A2M4CC03</accession>
<feature type="signal peptide" evidence="1">
    <location>
        <begin position="1"/>
        <end position="15"/>
    </location>
</feature>
<keyword evidence="1" id="KW-0732">Signal</keyword>
<proteinExistence type="predicted"/>
<name>A0A2M4CC03_9DIPT</name>